<evidence type="ECO:0000256" key="5">
    <source>
        <dbReference type="ARBA" id="ARBA00022692"/>
    </source>
</evidence>
<protein>
    <submittedName>
        <fullName evidence="9">Prenyltransferase</fullName>
    </submittedName>
</protein>
<evidence type="ECO:0000256" key="3">
    <source>
        <dbReference type="ARBA" id="ARBA00022428"/>
    </source>
</evidence>
<comment type="caution">
    <text evidence="9">The sequence shown here is derived from an EMBL/GenBank/DDBJ whole genome shotgun (WGS) entry which is preliminary data.</text>
</comment>
<evidence type="ECO:0000256" key="1">
    <source>
        <dbReference type="ARBA" id="ARBA00004141"/>
    </source>
</evidence>
<feature type="transmembrane region" description="Helical" evidence="8">
    <location>
        <begin position="38"/>
        <end position="55"/>
    </location>
</feature>
<comment type="subcellular location">
    <subcellularLocation>
        <location evidence="1">Membrane</location>
        <topology evidence="1">Multi-pass membrane protein</topology>
    </subcellularLocation>
</comment>
<proteinExistence type="predicted"/>
<keyword evidence="5 8" id="KW-0812">Transmembrane</keyword>
<evidence type="ECO:0000313" key="9">
    <source>
        <dbReference type="EMBL" id="MBR0597411.1"/>
    </source>
</evidence>
<dbReference type="Pfam" id="PF01040">
    <property type="entry name" value="UbiA"/>
    <property type="match status" value="1"/>
</dbReference>
<dbReference type="GO" id="GO:0042371">
    <property type="term" value="P:vitamin K biosynthetic process"/>
    <property type="evidence" value="ECO:0007669"/>
    <property type="project" value="TreeGrafter"/>
</dbReference>
<feature type="transmembrane region" description="Helical" evidence="8">
    <location>
        <begin position="252"/>
        <end position="273"/>
    </location>
</feature>
<evidence type="ECO:0000256" key="2">
    <source>
        <dbReference type="ARBA" id="ARBA00004863"/>
    </source>
</evidence>
<feature type="transmembrane region" description="Helical" evidence="8">
    <location>
        <begin position="101"/>
        <end position="120"/>
    </location>
</feature>
<keyword evidence="7 8" id="KW-0472">Membrane</keyword>
<keyword evidence="6 8" id="KW-1133">Transmembrane helix</keyword>
<name>A0A8J7VZ86_9FIRM</name>
<dbReference type="GO" id="GO:0004659">
    <property type="term" value="F:prenyltransferase activity"/>
    <property type="evidence" value="ECO:0007669"/>
    <property type="project" value="InterPro"/>
</dbReference>
<dbReference type="InterPro" id="IPR044878">
    <property type="entry name" value="UbiA_sf"/>
</dbReference>
<dbReference type="InterPro" id="IPR000537">
    <property type="entry name" value="UbiA_prenyltransferase"/>
</dbReference>
<reference evidence="9" key="1">
    <citation type="submission" date="2021-04" db="EMBL/GenBank/DDBJ databases">
        <title>Sinoanaerobacter chloroacetimidivorans sp. nov., an obligate anaerobic bacterium isolated from anaerobic sludge.</title>
        <authorList>
            <person name="Bao Y."/>
        </authorList>
    </citation>
    <scope>NUCLEOTIDE SEQUENCE</scope>
    <source>
        <strain evidence="9">BAD-6</strain>
    </source>
</reference>
<dbReference type="EMBL" id="JAGSND010000003">
    <property type="protein sequence ID" value="MBR0597411.1"/>
    <property type="molecule type" value="Genomic_DNA"/>
</dbReference>
<keyword evidence="10" id="KW-1185">Reference proteome</keyword>
<feature type="transmembrane region" description="Helical" evidence="8">
    <location>
        <begin position="9"/>
        <end position="32"/>
    </location>
</feature>
<dbReference type="Gene3D" id="1.20.120.1780">
    <property type="entry name" value="UbiA prenyltransferase"/>
    <property type="match status" value="1"/>
</dbReference>
<feature type="transmembrane region" description="Helical" evidence="8">
    <location>
        <begin position="226"/>
        <end position="246"/>
    </location>
</feature>
<organism evidence="9 10">
    <name type="scientific">Sinanaerobacter chloroacetimidivorans</name>
    <dbReference type="NCBI Taxonomy" id="2818044"/>
    <lineage>
        <taxon>Bacteria</taxon>
        <taxon>Bacillati</taxon>
        <taxon>Bacillota</taxon>
        <taxon>Clostridia</taxon>
        <taxon>Peptostreptococcales</taxon>
        <taxon>Anaerovoracaceae</taxon>
        <taxon>Sinanaerobacter</taxon>
    </lineage>
</organism>
<evidence type="ECO:0000256" key="4">
    <source>
        <dbReference type="ARBA" id="ARBA00022679"/>
    </source>
</evidence>
<feature type="transmembrane region" description="Helical" evidence="8">
    <location>
        <begin position="126"/>
        <end position="144"/>
    </location>
</feature>
<dbReference type="PANTHER" id="PTHR13929:SF0">
    <property type="entry name" value="UBIA PRENYLTRANSFERASE DOMAIN-CONTAINING PROTEIN 1"/>
    <property type="match status" value="1"/>
</dbReference>
<evidence type="ECO:0000256" key="8">
    <source>
        <dbReference type="SAM" id="Phobius"/>
    </source>
</evidence>
<feature type="transmembrane region" description="Helical" evidence="8">
    <location>
        <begin position="285"/>
        <end position="303"/>
    </location>
</feature>
<dbReference type="PANTHER" id="PTHR13929">
    <property type="entry name" value="1,4-DIHYDROXY-2-NAPHTHOATE OCTAPRENYLTRANSFERASE"/>
    <property type="match status" value="1"/>
</dbReference>
<dbReference type="Proteomes" id="UP000675664">
    <property type="component" value="Unassembled WGS sequence"/>
</dbReference>
<evidence type="ECO:0000313" key="10">
    <source>
        <dbReference type="Proteomes" id="UP000675664"/>
    </source>
</evidence>
<dbReference type="CDD" id="cd13962">
    <property type="entry name" value="PT_UbiA_UBIAD1"/>
    <property type="match status" value="1"/>
</dbReference>
<comment type="pathway">
    <text evidence="2">Quinol/quinone metabolism; menaquinone biosynthesis.</text>
</comment>
<keyword evidence="3" id="KW-0474">Menaquinone biosynthesis</keyword>
<dbReference type="PIRSF" id="PIRSF005355">
    <property type="entry name" value="UBIAD1"/>
    <property type="match status" value="1"/>
</dbReference>
<evidence type="ECO:0000256" key="6">
    <source>
        <dbReference type="ARBA" id="ARBA00022989"/>
    </source>
</evidence>
<evidence type="ECO:0000256" key="7">
    <source>
        <dbReference type="ARBA" id="ARBA00023136"/>
    </source>
</evidence>
<accession>A0A8J7VZ86</accession>
<sequence>MNWKRIGTGILRITGLRICIASLVPMVTAAIMAYNQTLRFPVKWVLLSFAGILLIETGKHCLNDIVDYRSGVDLSIEPDKATPYSGGKKVLTEHLLTVKEAAVIGAVFLTLAAVIGVAIALHRGPLIWLFGILGVFFACAYSLPPFSLCYRGLGEIAVGITYGPLLFLGMYTVITGAIDKSAVLVSIPFGILIMNVLWINQYPDYEADLKHHKKNWVVRLGKQKSLLIYAICFIFAYCWFALLAVLTKNPLWLIAFAGIPLACSAYRTASRYYRDIPRMMKANQMTIQVYMITGLAVMTTIVLSK</sequence>
<keyword evidence="4" id="KW-0808">Transferase</keyword>
<dbReference type="RefSeq" id="WP_227017545.1">
    <property type="nucleotide sequence ID" value="NZ_JAGSND010000003.1"/>
</dbReference>
<dbReference type="Gene3D" id="1.10.357.140">
    <property type="entry name" value="UbiA prenyltransferase"/>
    <property type="match status" value="1"/>
</dbReference>
<reference evidence="9" key="2">
    <citation type="submission" date="2021-04" db="EMBL/GenBank/DDBJ databases">
        <authorList>
            <person name="Liu J."/>
        </authorList>
    </citation>
    <scope>NUCLEOTIDE SEQUENCE</scope>
    <source>
        <strain evidence="9">BAD-6</strain>
    </source>
</reference>
<dbReference type="AlphaFoldDB" id="A0A8J7VZ86"/>
<dbReference type="GO" id="GO:0009234">
    <property type="term" value="P:menaquinone biosynthetic process"/>
    <property type="evidence" value="ECO:0007669"/>
    <property type="project" value="UniProtKB-UniPathway"/>
</dbReference>
<dbReference type="GO" id="GO:0016020">
    <property type="term" value="C:membrane"/>
    <property type="evidence" value="ECO:0007669"/>
    <property type="project" value="UniProtKB-SubCell"/>
</dbReference>
<feature type="transmembrane region" description="Helical" evidence="8">
    <location>
        <begin position="156"/>
        <end position="178"/>
    </location>
</feature>
<gene>
    <name evidence="9" type="ORF">KCX82_05980</name>
</gene>
<dbReference type="UniPathway" id="UPA00079"/>
<feature type="transmembrane region" description="Helical" evidence="8">
    <location>
        <begin position="184"/>
        <end position="205"/>
    </location>
</feature>
<dbReference type="InterPro" id="IPR026046">
    <property type="entry name" value="UBIAD1"/>
</dbReference>